<dbReference type="GO" id="GO:0022857">
    <property type="term" value="F:transmembrane transporter activity"/>
    <property type="evidence" value="ECO:0007669"/>
    <property type="project" value="InterPro"/>
</dbReference>
<feature type="transmembrane region" description="Helical" evidence="6">
    <location>
        <begin position="36"/>
        <end position="56"/>
    </location>
</feature>
<keyword evidence="4 6" id="KW-1133">Transmembrane helix</keyword>
<dbReference type="EMBL" id="FWWY01000001">
    <property type="protein sequence ID" value="SMC04494.1"/>
    <property type="molecule type" value="Genomic_DNA"/>
</dbReference>
<evidence type="ECO:0000313" key="7">
    <source>
        <dbReference type="EMBL" id="SMC04494.1"/>
    </source>
</evidence>
<feature type="transmembrane region" description="Helical" evidence="6">
    <location>
        <begin position="374"/>
        <end position="407"/>
    </location>
</feature>
<evidence type="ECO:0000256" key="5">
    <source>
        <dbReference type="ARBA" id="ARBA00023136"/>
    </source>
</evidence>
<feature type="transmembrane region" description="Helical" evidence="6">
    <location>
        <begin position="122"/>
        <end position="139"/>
    </location>
</feature>
<feature type="transmembrane region" description="Helical" evidence="6">
    <location>
        <begin position="146"/>
        <end position="170"/>
    </location>
</feature>
<dbReference type="OrthoDB" id="178667at2"/>
<evidence type="ECO:0000256" key="2">
    <source>
        <dbReference type="ARBA" id="ARBA00022475"/>
    </source>
</evidence>
<feature type="transmembrane region" description="Helical" evidence="6">
    <location>
        <begin position="87"/>
        <end position="110"/>
    </location>
</feature>
<dbReference type="STRING" id="28034.BFX07_00975"/>
<evidence type="ECO:0000256" key="4">
    <source>
        <dbReference type="ARBA" id="ARBA00022989"/>
    </source>
</evidence>
<comment type="subcellular location">
    <subcellularLocation>
        <location evidence="1">Cell membrane</location>
        <topology evidence="1">Multi-pass membrane protein</topology>
    </subcellularLocation>
</comment>
<keyword evidence="8" id="KW-1185">Reference proteome</keyword>
<reference evidence="8" key="1">
    <citation type="submission" date="2017-04" db="EMBL/GenBank/DDBJ databases">
        <authorList>
            <person name="Varghese N."/>
            <person name="Submissions S."/>
        </authorList>
    </citation>
    <scope>NUCLEOTIDE SEQUENCE [LARGE SCALE GENOMIC DNA]</scope>
    <source>
        <strain evidence="8">DSM 9293</strain>
    </source>
</reference>
<feature type="transmembrane region" description="Helical" evidence="6">
    <location>
        <begin position="221"/>
        <end position="245"/>
    </location>
</feature>
<accession>A0A1W1WDX9</accession>
<evidence type="ECO:0000256" key="6">
    <source>
        <dbReference type="SAM" id="Phobius"/>
    </source>
</evidence>
<dbReference type="InterPro" id="IPR002293">
    <property type="entry name" value="AA/rel_permease1"/>
</dbReference>
<evidence type="ECO:0000256" key="3">
    <source>
        <dbReference type="ARBA" id="ARBA00022692"/>
    </source>
</evidence>
<feature type="transmembrane region" description="Helical" evidence="6">
    <location>
        <begin position="265"/>
        <end position="288"/>
    </location>
</feature>
<dbReference type="RefSeq" id="WP_020375710.1">
    <property type="nucleotide sequence ID" value="NZ_FWWY01000001.1"/>
</dbReference>
<gene>
    <name evidence="7" type="ORF">SAMN00768000_1687</name>
</gene>
<dbReference type="Pfam" id="PF13520">
    <property type="entry name" value="AA_permease_2"/>
    <property type="match status" value="1"/>
</dbReference>
<dbReference type="PANTHER" id="PTHR42770">
    <property type="entry name" value="AMINO ACID TRANSPORTER-RELATED"/>
    <property type="match status" value="1"/>
</dbReference>
<feature type="transmembrane region" description="Helical" evidence="6">
    <location>
        <begin position="344"/>
        <end position="367"/>
    </location>
</feature>
<protein>
    <submittedName>
        <fullName evidence="7">Amino acid efflux transporter</fullName>
    </submittedName>
</protein>
<feature type="transmembrane region" description="Helical" evidence="6">
    <location>
        <begin position="319"/>
        <end position="338"/>
    </location>
</feature>
<sequence>MTTLRRVLTWREGAGMTIAGVLGSGILILPTLTAQLAGPAAIIAWLVMTLMAIPMAKTFGKLAIYRPDAGGIASYARLAFGPKAGKIVGILYLGTVPVAAPAAALIGAGYLGALCHWSPADVVFVAAGLLATALLVNYFGIQFSGWAATAVVVAISGLLLIAVLSALPHVSARAFVPFLPHGWWPVGESVALLYWAFVGWEMIGHLSEEFINPVRDIPRALMVAVAVVGILYLAVSSVSIGTMAYHMQSHGAGLSVLIGMELGRVGAIITAVIALLITYGTMHTYIAGFSRLVYAQARTGDLPRFFAHLHPIRRTPARVFAALLLPDAVVLGSVLVFHTSLAQLIAWPSAVFIVLYLVAMLAAWRLLPGFSARLLALLGALISALALIFVGWAMILPIALAFLGWWLKVPRVEKAIPPEEIA</sequence>
<dbReference type="Gene3D" id="1.20.1740.10">
    <property type="entry name" value="Amino acid/polyamine transporter I"/>
    <property type="match status" value="1"/>
</dbReference>
<dbReference type="GO" id="GO:0005886">
    <property type="term" value="C:plasma membrane"/>
    <property type="evidence" value="ECO:0007669"/>
    <property type="project" value="UniProtKB-SubCell"/>
</dbReference>
<organism evidence="7 8">
    <name type="scientific">Sulfobacillus thermosulfidooxidans (strain DSM 9293 / VKM B-1269 / AT-1)</name>
    <dbReference type="NCBI Taxonomy" id="929705"/>
    <lineage>
        <taxon>Bacteria</taxon>
        <taxon>Bacillati</taxon>
        <taxon>Bacillota</taxon>
        <taxon>Clostridia</taxon>
        <taxon>Eubacteriales</taxon>
        <taxon>Clostridiales Family XVII. Incertae Sedis</taxon>
        <taxon>Sulfobacillus</taxon>
    </lineage>
</organism>
<keyword evidence="2" id="KW-1003">Cell membrane</keyword>
<evidence type="ECO:0000256" key="1">
    <source>
        <dbReference type="ARBA" id="ARBA00004651"/>
    </source>
</evidence>
<dbReference type="PIRSF" id="PIRSF006060">
    <property type="entry name" value="AA_transporter"/>
    <property type="match status" value="1"/>
</dbReference>
<dbReference type="AlphaFoldDB" id="A0A1W1WDX9"/>
<keyword evidence="3 6" id="KW-0812">Transmembrane</keyword>
<dbReference type="InterPro" id="IPR050367">
    <property type="entry name" value="APC_superfamily"/>
</dbReference>
<dbReference type="PANTHER" id="PTHR42770:SF13">
    <property type="entry name" value="L-METHIONINE_BRANCHED-CHAIN AMINO ACID EXPORTER YJEH"/>
    <property type="match status" value="1"/>
</dbReference>
<evidence type="ECO:0000313" key="8">
    <source>
        <dbReference type="Proteomes" id="UP000192660"/>
    </source>
</evidence>
<dbReference type="Proteomes" id="UP000192660">
    <property type="component" value="Unassembled WGS sequence"/>
</dbReference>
<keyword evidence="5 6" id="KW-0472">Membrane</keyword>
<feature type="transmembrane region" description="Helical" evidence="6">
    <location>
        <begin position="12"/>
        <end position="30"/>
    </location>
</feature>
<proteinExistence type="predicted"/>
<feature type="transmembrane region" description="Helical" evidence="6">
    <location>
        <begin position="182"/>
        <end position="200"/>
    </location>
</feature>
<name>A0A1W1WDX9_SULTA</name>